<feature type="region of interest" description="Disordered" evidence="1">
    <location>
        <begin position="1"/>
        <end position="58"/>
    </location>
</feature>
<proteinExistence type="predicted"/>
<evidence type="ECO:0000256" key="1">
    <source>
        <dbReference type="SAM" id="MobiDB-lite"/>
    </source>
</evidence>
<name>A0AAD2FR94_9STRA</name>
<reference evidence="2" key="1">
    <citation type="submission" date="2023-08" db="EMBL/GenBank/DDBJ databases">
        <authorList>
            <person name="Audoor S."/>
            <person name="Bilcke G."/>
        </authorList>
    </citation>
    <scope>NUCLEOTIDE SEQUENCE</scope>
</reference>
<protein>
    <submittedName>
        <fullName evidence="2">Uncharacterized protein</fullName>
    </submittedName>
</protein>
<dbReference type="AlphaFoldDB" id="A0AAD2FR94"/>
<sequence>MKKEVPEPLPNYNADQVSPVPYITESRPTGSANNNREVRTQANKNPMTTPENASDTNNIGRNYPIYNGADAATSTSTTTASLGQSSLAMRASTVHRRATKRRLGSSYDRVLSAIVERQQPPLAIAQAEINKLKENMYQTHQNLLKAFDQKDYAEEALQSLREKSHTEEVIR</sequence>
<gene>
    <name evidence="2" type="ORF">CYCCA115_LOCUS12493</name>
</gene>
<organism evidence="2 3">
    <name type="scientific">Cylindrotheca closterium</name>
    <dbReference type="NCBI Taxonomy" id="2856"/>
    <lineage>
        <taxon>Eukaryota</taxon>
        <taxon>Sar</taxon>
        <taxon>Stramenopiles</taxon>
        <taxon>Ochrophyta</taxon>
        <taxon>Bacillariophyta</taxon>
        <taxon>Bacillariophyceae</taxon>
        <taxon>Bacillariophycidae</taxon>
        <taxon>Bacillariales</taxon>
        <taxon>Bacillariaceae</taxon>
        <taxon>Cylindrotheca</taxon>
    </lineage>
</organism>
<dbReference type="Proteomes" id="UP001295423">
    <property type="component" value="Unassembled WGS sequence"/>
</dbReference>
<evidence type="ECO:0000313" key="2">
    <source>
        <dbReference type="EMBL" id="CAJ1950243.1"/>
    </source>
</evidence>
<accession>A0AAD2FR94</accession>
<dbReference type="EMBL" id="CAKOGP040001759">
    <property type="protein sequence ID" value="CAJ1950243.1"/>
    <property type="molecule type" value="Genomic_DNA"/>
</dbReference>
<comment type="caution">
    <text evidence="2">The sequence shown here is derived from an EMBL/GenBank/DDBJ whole genome shotgun (WGS) entry which is preliminary data.</text>
</comment>
<evidence type="ECO:0000313" key="3">
    <source>
        <dbReference type="Proteomes" id="UP001295423"/>
    </source>
</evidence>
<feature type="compositionally biased region" description="Polar residues" evidence="1">
    <location>
        <begin position="26"/>
        <end position="58"/>
    </location>
</feature>
<keyword evidence="3" id="KW-1185">Reference proteome</keyword>